<keyword evidence="2" id="KW-0472">Membrane</keyword>
<evidence type="ECO:0008006" key="5">
    <source>
        <dbReference type="Google" id="ProtNLM"/>
    </source>
</evidence>
<dbReference type="EMBL" id="JAAEDH010000022">
    <property type="protein sequence ID" value="MBR0656822.1"/>
    <property type="molecule type" value="Genomic_DNA"/>
</dbReference>
<evidence type="ECO:0000256" key="1">
    <source>
        <dbReference type="SAM" id="MobiDB-lite"/>
    </source>
</evidence>
<protein>
    <recommendedName>
        <fullName evidence="5">General stress protein 17M-like domain-containing protein</fullName>
    </recommendedName>
</protein>
<dbReference type="RefSeq" id="WP_211875691.1">
    <property type="nucleotide sequence ID" value="NZ_JAAEDH010000022.1"/>
</dbReference>
<feature type="transmembrane region" description="Helical" evidence="2">
    <location>
        <begin position="94"/>
        <end position="118"/>
    </location>
</feature>
<gene>
    <name evidence="3" type="ORF">GXW79_17210</name>
</gene>
<name>A0AAF1JYC3_9PROT</name>
<organism evidence="3 4">
    <name type="scientific">Plastoroseomonas arctica</name>
    <dbReference type="NCBI Taxonomy" id="1509237"/>
    <lineage>
        <taxon>Bacteria</taxon>
        <taxon>Pseudomonadati</taxon>
        <taxon>Pseudomonadota</taxon>
        <taxon>Alphaproteobacteria</taxon>
        <taxon>Acetobacterales</taxon>
        <taxon>Acetobacteraceae</taxon>
        <taxon>Plastoroseomonas</taxon>
    </lineage>
</organism>
<feature type="compositionally biased region" description="Basic and acidic residues" evidence="1">
    <location>
        <begin position="166"/>
        <end position="194"/>
    </location>
</feature>
<sequence>MPTRTIARMFNTVADAEAAIRDLEAAGFDETELSIIRGTNTTGTIAADRHDNTEVAPDAAATGASIGAVAGGAAGLLAALGTIAIPGIGPLVAAGWLVTTLAGAGTLALAGGLVGALVQTGIVESDAALYAEGVERGASLITVRTEAARASEAETILSRHASVDSTPRDERSGDEDWRPDTDGLPPDEPRDHLSRAATGGDVPLNNDDPETGRRGPVDQTPRRQG</sequence>
<keyword evidence="2" id="KW-1133">Transmembrane helix</keyword>
<feature type="region of interest" description="Disordered" evidence="1">
    <location>
        <begin position="154"/>
        <end position="225"/>
    </location>
</feature>
<evidence type="ECO:0000313" key="4">
    <source>
        <dbReference type="Proteomes" id="UP001196068"/>
    </source>
</evidence>
<reference evidence="3" key="2">
    <citation type="journal article" date="2021" name="Syst. Appl. Microbiol.">
        <title>Roseomonas hellenica sp. nov., isolated from roots of wild-growing Alkanna tinctoria.</title>
        <authorList>
            <person name="Rat A."/>
            <person name="Naranjo H.D."/>
            <person name="Lebbe L."/>
            <person name="Cnockaert M."/>
            <person name="Krigas N."/>
            <person name="Grigoriadou K."/>
            <person name="Maloupa E."/>
            <person name="Willems A."/>
        </authorList>
    </citation>
    <scope>NUCLEOTIDE SEQUENCE</scope>
    <source>
        <strain evidence="3">LMG 28251</strain>
    </source>
</reference>
<evidence type="ECO:0000256" key="2">
    <source>
        <dbReference type="SAM" id="Phobius"/>
    </source>
</evidence>
<reference evidence="3" key="1">
    <citation type="submission" date="2020-01" db="EMBL/GenBank/DDBJ databases">
        <authorList>
            <person name="Rat A."/>
        </authorList>
    </citation>
    <scope>NUCLEOTIDE SEQUENCE</scope>
    <source>
        <strain evidence="3">LMG 28251</strain>
    </source>
</reference>
<dbReference type="InterPro" id="IPR052948">
    <property type="entry name" value="Low_temp-induced_all0457"/>
</dbReference>
<keyword evidence="4" id="KW-1185">Reference proteome</keyword>
<feature type="transmembrane region" description="Helical" evidence="2">
    <location>
        <begin position="66"/>
        <end position="88"/>
    </location>
</feature>
<evidence type="ECO:0000313" key="3">
    <source>
        <dbReference type="EMBL" id="MBR0656822.1"/>
    </source>
</evidence>
<dbReference type="AlphaFoldDB" id="A0AAF1JYC3"/>
<dbReference type="PANTHER" id="PTHR36109:SF2">
    <property type="entry name" value="MEMBRANE PROTEIN"/>
    <property type="match status" value="1"/>
</dbReference>
<keyword evidence="2" id="KW-0812">Transmembrane</keyword>
<accession>A0AAF1JYC3</accession>
<comment type="caution">
    <text evidence="3">The sequence shown here is derived from an EMBL/GenBank/DDBJ whole genome shotgun (WGS) entry which is preliminary data.</text>
</comment>
<dbReference type="Proteomes" id="UP001196068">
    <property type="component" value="Unassembled WGS sequence"/>
</dbReference>
<dbReference type="PANTHER" id="PTHR36109">
    <property type="entry name" value="MEMBRANE PROTEIN-RELATED"/>
    <property type="match status" value="1"/>
</dbReference>
<proteinExistence type="predicted"/>